<name>A0AAN8P4E2_POLSC</name>
<evidence type="ECO:0000256" key="1">
    <source>
        <dbReference type="SAM" id="MobiDB-lite"/>
    </source>
</evidence>
<gene>
    <name evidence="2" type="ORF">RUM43_014899</name>
</gene>
<protein>
    <submittedName>
        <fullName evidence="2">Uncharacterized protein</fullName>
    </submittedName>
</protein>
<dbReference type="Proteomes" id="UP001372834">
    <property type="component" value="Unassembled WGS sequence"/>
</dbReference>
<dbReference type="EMBL" id="JAWJWE010000046">
    <property type="protein sequence ID" value="KAK6616929.1"/>
    <property type="molecule type" value="Genomic_DNA"/>
</dbReference>
<proteinExistence type="predicted"/>
<organism evidence="2 3">
    <name type="scientific">Polyplax serrata</name>
    <name type="common">Common mouse louse</name>
    <dbReference type="NCBI Taxonomy" id="468196"/>
    <lineage>
        <taxon>Eukaryota</taxon>
        <taxon>Metazoa</taxon>
        <taxon>Ecdysozoa</taxon>
        <taxon>Arthropoda</taxon>
        <taxon>Hexapoda</taxon>
        <taxon>Insecta</taxon>
        <taxon>Pterygota</taxon>
        <taxon>Neoptera</taxon>
        <taxon>Paraneoptera</taxon>
        <taxon>Psocodea</taxon>
        <taxon>Troctomorpha</taxon>
        <taxon>Phthiraptera</taxon>
        <taxon>Anoplura</taxon>
        <taxon>Polyplacidae</taxon>
        <taxon>Polyplax</taxon>
    </lineage>
</organism>
<accession>A0AAN8P4E2</accession>
<reference evidence="2 3" key="1">
    <citation type="submission" date="2023-10" db="EMBL/GenBank/DDBJ databases">
        <title>Genomes of two closely related lineages of the louse Polyplax serrata with different host specificities.</title>
        <authorList>
            <person name="Martinu J."/>
            <person name="Tarabai H."/>
            <person name="Stefka J."/>
            <person name="Hypsa V."/>
        </authorList>
    </citation>
    <scope>NUCLEOTIDE SEQUENCE [LARGE SCALE GENOMIC DNA]</scope>
    <source>
        <strain evidence="2">HR10_N</strain>
    </source>
</reference>
<evidence type="ECO:0000313" key="3">
    <source>
        <dbReference type="Proteomes" id="UP001372834"/>
    </source>
</evidence>
<feature type="compositionally biased region" description="Basic and acidic residues" evidence="1">
    <location>
        <begin position="69"/>
        <end position="85"/>
    </location>
</feature>
<sequence length="126" mass="14521">AKRKKMKESKSKGIGEMLVKKQKSFEGKWRKLGKRFRRIKVHQRAWGLGDKEAGRLKKGGGVQPLKRRAGNEGWRRDEMKGRGEVSRQLQTATVVSGVSNVPPLRLAHVVTFFLFFRFRFAVVRQT</sequence>
<evidence type="ECO:0000313" key="2">
    <source>
        <dbReference type="EMBL" id="KAK6616929.1"/>
    </source>
</evidence>
<dbReference type="AlphaFoldDB" id="A0AAN8P4E2"/>
<feature type="non-terminal residue" evidence="2">
    <location>
        <position position="1"/>
    </location>
</feature>
<comment type="caution">
    <text evidence="2">The sequence shown here is derived from an EMBL/GenBank/DDBJ whole genome shotgun (WGS) entry which is preliminary data.</text>
</comment>
<feature type="region of interest" description="Disordered" evidence="1">
    <location>
        <begin position="57"/>
        <end position="86"/>
    </location>
</feature>